<keyword evidence="3" id="KW-1185">Reference proteome</keyword>
<dbReference type="AlphaFoldDB" id="A0A9P8C5S4"/>
<organism evidence="2 3">
    <name type="scientific">Amylocarpus encephaloides</name>
    <dbReference type="NCBI Taxonomy" id="45428"/>
    <lineage>
        <taxon>Eukaryota</taxon>
        <taxon>Fungi</taxon>
        <taxon>Dikarya</taxon>
        <taxon>Ascomycota</taxon>
        <taxon>Pezizomycotina</taxon>
        <taxon>Leotiomycetes</taxon>
        <taxon>Helotiales</taxon>
        <taxon>Helotiales incertae sedis</taxon>
        <taxon>Amylocarpus</taxon>
    </lineage>
</organism>
<comment type="caution">
    <text evidence="2">The sequence shown here is derived from an EMBL/GenBank/DDBJ whole genome shotgun (WGS) entry which is preliminary data.</text>
</comment>
<feature type="region of interest" description="Disordered" evidence="1">
    <location>
        <begin position="1"/>
        <end position="28"/>
    </location>
</feature>
<sequence length="186" mass="20911">MDPPRAIWSPIVSPTLGRSSTHRSISTSSKQRNFSWIGALASGANQPTAANPAHRRVGRKAGDPPIHLPRGTCHTLENPSDTEPLVVKIRVDLPGSHTVREEQFFRDFFGYVEDCRRNGGQPSLFQRELFLSTVDGPLAIPCPGPERVKWWRSRIVRLFRGVMIGEWVLGYRRTSPEYYSGQDTSL</sequence>
<dbReference type="Proteomes" id="UP000824998">
    <property type="component" value="Unassembled WGS sequence"/>
</dbReference>
<feature type="region of interest" description="Disordered" evidence="1">
    <location>
        <begin position="45"/>
        <end position="79"/>
    </location>
</feature>
<name>A0A9P8C5S4_9HELO</name>
<proteinExistence type="predicted"/>
<dbReference type="EMBL" id="MU251506">
    <property type="protein sequence ID" value="KAG9233326.1"/>
    <property type="molecule type" value="Genomic_DNA"/>
</dbReference>
<dbReference type="OrthoDB" id="9976870at2759"/>
<protein>
    <submittedName>
        <fullName evidence="2">Uncharacterized protein</fullName>
    </submittedName>
</protein>
<evidence type="ECO:0000313" key="2">
    <source>
        <dbReference type="EMBL" id="KAG9233326.1"/>
    </source>
</evidence>
<gene>
    <name evidence="2" type="ORF">BJ875DRAFT_485261</name>
</gene>
<feature type="compositionally biased region" description="Low complexity" evidence="1">
    <location>
        <begin position="18"/>
        <end position="28"/>
    </location>
</feature>
<evidence type="ECO:0000313" key="3">
    <source>
        <dbReference type="Proteomes" id="UP000824998"/>
    </source>
</evidence>
<reference evidence="2" key="1">
    <citation type="journal article" date="2021" name="IMA Fungus">
        <title>Genomic characterization of three marine fungi, including Emericellopsis atlantica sp. nov. with signatures of a generalist lifestyle and marine biomass degradation.</title>
        <authorList>
            <person name="Hagestad O.C."/>
            <person name="Hou L."/>
            <person name="Andersen J.H."/>
            <person name="Hansen E.H."/>
            <person name="Altermark B."/>
            <person name="Li C."/>
            <person name="Kuhnert E."/>
            <person name="Cox R.J."/>
            <person name="Crous P.W."/>
            <person name="Spatafora J.W."/>
            <person name="Lail K."/>
            <person name="Amirebrahimi M."/>
            <person name="Lipzen A."/>
            <person name="Pangilinan J."/>
            <person name="Andreopoulos W."/>
            <person name="Hayes R.D."/>
            <person name="Ng V."/>
            <person name="Grigoriev I.V."/>
            <person name="Jackson S.A."/>
            <person name="Sutton T.D.S."/>
            <person name="Dobson A.D.W."/>
            <person name="Rama T."/>
        </authorList>
    </citation>
    <scope>NUCLEOTIDE SEQUENCE</scope>
    <source>
        <strain evidence="2">TRa018bII</strain>
    </source>
</reference>
<accession>A0A9P8C5S4</accession>
<evidence type="ECO:0000256" key="1">
    <source>
        <dbReference type="SAM" id="MobiDB-lite"/>
    </source>
</evidence>